<feature type="transmembrane region" description="Helical" evidence="8">
    <location>
        <begin position="115"/>
        <end position="134"/>
    </location>
</feature>
<evidence type="ECO:0000256" key="8">
    <source>
        <dbReference type="SAM" id="Phobius"/>
    </source>
</evidence>
<accession>A0A0B4FEX8</accession>
<name>A0A0B4FEX8_METAF</name>
<feature type="transmembrane region" description="Helical" evidence="8">
    <location>
        <begin position="146"/>
        <end position="164"/>
    </location>
</feature>
<organism evidence="10 11">
    <name type="scientific">Metarhizium anisopliae (strain ARSEF 549)</name>
    <dbReference type="NCBI Taxonomy" id="3151832"/>
    <lineage>
        <taxon>Eukaryota</taxon>
        <taxon>Fungi</taxon>
        <taxon>Dikarya</taxon>
        <taxon>Ascomycota</taxon>
        <taxon>Pezizomycotina</taxon>
        <taxon>Sordariomycetes</taxon>
        <taxon>Hypocreomycetidae</taxon>
        <taxon>Hypocreales</taxon>
        <taxon>Clavicipitaceae</taxon>
        <taxon>Metarhizium</taxon>
    </lineage>
</organism>
<dbReference type="HOGENOM" id="CLU_1578878_0_0_1"/>
<dbReference type="PANTHER" id="PTHR23501">
    <property type="entry name" value="MAJOR FACILITATOR SUPERFAMILY"/>
    <property type="match status" value="1"/>
</dbReference>
<dbReference type="AlphaFoldDB" id="A0A0B4FEX8"/>
<comment type="caution">
    <text evidence="10">The sequence shown here is derived from an EMBL/GenBank/DDBJ whole genome shotgun (WGS) entry which is preliminary data.</text>
</comment>
<sequence length="169" mass="17237">MPAGTASGGSTATSQEAWDSDGPTGGSESPTGGPTTLAKSAGAAPALNRDLRFWTILLAIGFSGLLSALEATITSTALPTVIAELGGGDFYIWAVNGYFLAMTSLQPMFGQLANVFGAGLISPTLLPAVMAPLAESDTALAAATWAFFRSFGLIWGTAIPAAIFNNRFD</sequence>
<dbReference type="EMBL" id="AZNF01000008">
    <property type="protein sequence ID" value="KID64406.1"/>
    <property type="molecule type" value="Genomic_DNA"/>
</dbReference>
<reference evidence="10 11" key="1">
    <citation type="journal article" date="2014" name="Proc. Natl. Acad. Sci. U.S.A.">
        <title>Trajectory and genomic determinants of fungal-pathogen speciation and host adaptation.</title>
        <authorList>
            <person name="Hu X."/>
            <person name="Xiao G."/>
            <person name="Zheng P."/>
            <person name="Shang Y."/>
            <person name="Su Y."/>
            <person name="Zhang X."/>
            <person name="Liu X."/>
            <person name="Zhan S."/>
            <person name="St Leger R.J."/>
            <person name="Wang C."/>
        </authorList>
    </citation>
    <scope>NUCLEOTIDE SEQUENCE [LARGE SCALE GENOMIC DNA]</scope>
    <source>
        <strain evidence="10 11">ARSEF 549</strain>
    </source>
</reference>
<feature type="domain" description="Major facilitator superfamily (MFS) profile" evidence="9">
    <location>
        <begin position="56"/>
        <end position="169"/>
    </location>
</feature>
<feature type="transmembrane region" description="Helical" evidence="8">
    <location>
        <begin position="53"/>
        <end position="78"/>
    </location>
</feature>
<keyword evidence="11" id="KW-1185">Reference proteome</keyword>
<dbReference type="GO" id="GO:0005886">
    <property type="term" value="C:plasma membrane"/>
    <property type="evidence" value="ECO:0007669"/>
    <property type="project" value="TreeGrafter"/>
</dbReference>
<evidence type="ECO:0000313" key="10">
    <source>
        <dbReference type="EMBL" id="KID64406.1"/>
    </source>
</evidence>
<evidence type="ECO:0000256" key="2">
    <source>
        <dbReference type="ARBA" id="ARBA00022448"/>
    </source>
</evidence>
<evidence type="ECO:0000259" key="9">
    <source>
        <dbReference type="PROSITE" id="PS50850"/>
    </source>
</evidence>
<evidence type="ECO:0000256" key="3">
    <source>
        <dbReference type="ARBA" id="ARBA00022692"/>
    </source>
</evidence>
<evidence type="ECO:0000313" key="11">
    <source>
        <dbReference type="Proteomes" id="UP000031186"/>
    </source>
</evidence>
<dbReference type="InterPro" id="IPR020846">
    <property type="entry name" value="MFS_dom"/>
</dbReference>
<dbReference type="GO" id="GO:0022857">
    <property type="term" value="F:transmembrane transporter activity"/>
    <property type="evidence" value="ECO:0007669"/>
    <property type="project" value="InterPro"/>
</dbReference>
<keyword evidence="5 8" id="KW-0472">Membrane</keyword>
<keyword evidence="6" id="KW-0325">Glycoprotein</keyword>
<dbReference type="VEuPathDB" id="FungiDB:MAN_06580"/>
<evidence type="ECO:0000256" key="5">
    <source>
        <dbReference type="ARBA" id="ARBA00023136"/>
    </source>
</evidence>
<gene>
    <name evidence="10" type="ORF">MAN_06580</name>
</gene>
<proteinExistence type="predicted"/>
<dbReference type="PANTHER" id="PTHR23501:SF187">
    <property type="entry name" value="MAJOR FACILITATOR SUPERFAMILY (MFS) PROFILE DOMAIN-CONTAINING PROTEIN"/>
    <property type="match status" value="1"/>
</dbReference>
<keyword evidence="2" id="KW-0813">Transport</keyword>
<evidence type="ECO:0000256" key="7">
    <source>
        <dbReference type="SAM" id="MobiDB-lite"/>
    </source>
</evidence>
<evidence type="ECO:0000256" key="4">
    <source>
        <dbReference type="ARBA" id="ARBA00022989"/>
    </source>
</evidence>
<feature type="compositionally biased region" description="Low complexity" evidence="7">
    <location>
        <begin position="1"/>
        <end position="36"/>
    </location>
</feature>
<keyword evidence="4 8" id="KW-1133">Transmembrane helix</keyword>
<evidence type="ECO:0000256" key="6">
    <source>
        <dbReference type="ARBA" id="ARBA00023180"/>
    </source>
</evidence>
<dbReference type="PROSITE" id="PS50850">
    <property type="entry name" value="MFS"/>
    <property type="match status" value="1"/>
</dbReference>
<evidence type="ECO:0000256" key="1">
    <source>
        <dbReference type="ARBA" id="ARBA00004141"/>
    </source>
</evidence>
<comment type="subcellular location">
    <subcellularLocation>
        <location evidence="1">Membrane</location>
        <topology evidence="1">Multi-pass membrane protein</topology>
    </subcellularLocation>
</comment>
<dbReference type="Proteomes" id="UP000031186">
    <property type="component" value="Unassembled WGS sequence"/>
</dbReference>
<feature type="region of interest" description="Disordered" evidence="7">
    <location>
        <begin position="1"/>
        <end position="40"/>
    </location>
</feature>
<feature type="non-terminal residue" evidence="10">
    <location>
        <position position="1"/>
    </location>
</feature>
<keyword evidence="3 8" id="KW-0812">Transmembrane</keyword>
<protein>
    <submittedName>
        <fullName evidence="10">Major Facilitator Superfamily protein</fullName>
    </submittedName>
</protein>